<accession>X1UHT5</accession>
<dbReference type="EMBL" id="BARW01041597">
    <property type="protein sequence ID" value="GAJ16998.1"/>
    <property type="molecule type" value="Genomic_DNA"/>
</dbReference>
<dbReference type="AlphaFoldDB" id="X1UHT5"/>
<gene>
    <name evidence="1" type="ORF">S12H4_62189</name>
</gene>
<proteinExistence type="predicted"/>
<comment type="caution">
    <text evidence="1">The sequence shown here is derived from an EMBL/GenBank/DDBJ whole genome shotgun (WGS) entry which is preliminary data.</text>
</comment>
<organism evidence="1">
    <name type="scientific">marine sediment metagenome</name>
    <dbReference type="NCBI Taxonomy" id="412755"/>
    <lineage>
        <taxon>unclassified sequences</taxon>
        <taxon>metagenomes</taxon>
        <taxon>ecological metagenomes</taxon>
    </lineage>
</organism>
<protein>
    <submittedName>
        <fullName evidence="1">Uncharacterized protein</fullName>
    </submittedName>
</protein>
<sequence length="47" mass="5495">SGISQKTSKIEKGFFSYNYLHRCISRSLGLSLRQNIFQKTMQRDTLI</sequence>
<feature type="non-terminal residue" evidence="1">
    <location>
        <position position="1"/>
    </location>
</feature>
<name>X1UHT5_9ZZZZ</name>
<reference evidence="1" key="1">
    <citation type="journal article" date="2014" name="Front. Microbiol.">
        <title>High frequency of phylogenetically diverse reductive dehalogenase-homologous genes in deep subseafloor sedimentary metagenomes.</title>
        <authorList>
            <person name="Kawai M."/>
            <person name="Futagami T."/>
            <person name="Toyoda A."/>
            <person name="Takaki Y."/>
            <person name="Nishi S."/>
            <person name="Hori S."/>
            <person name="Arai W."/>
            <person name="Tsubouchi T."/>
            <person name="Morono Y."/>
            <person name="Uchiyama I."/>
            <person name="Ito T."/>
            <person name="Fujiyama A."/>
            <person name="Inagaki F."/>
            <person name="Takami H."/>
        </authorList>
    </citation>
    <scope>NUCLEOTIDE SEQUENCE</scope>
    <source>
        <strain evidence="1">Expedition CK06-06</strain>
    </source>
</reference>
<evidence type="ECO:0000313" key="1">
    <source>
        <dbReference type="EMBL" id="GAJ16998.1"/>
    </source>
</evidence>